<protein>
    <submittedName>
        <fullName evidence="2">Pentapeptide repeat-containing protein</fullName>
    </submittedName>
</protein>
<name>A0AAW9QV18_9CHRO</name>
<dbReference type="AlphaFoldDB" id="A0AAW9QV18"/>
<comment type="caution">
    <text evidence="2">The sequence shown here is derived from an EMBL/GenBank/DDBJ whole genome shotgun (WGS) entry which is preliminary data.</text>
</comment>
<dbReference type="SUPFAM" id="SSF141571">
    <property type="entry name" value="Pentapeptide repeat-like"/>
    <property type="match status" value="1"/>
</dbReference>
<dbReference type="PANTHER" id="PTHR14136">
    <property type="entry name" value="BTB_POZ DOMAIN-CONTAINING PROTEIN KCTD9"/>
    <property type="match status" value="1"/>
</dbReference>
<reference evidence="2 3" key="1">
    <citation type="submission" date="2024-01" db="EMBL/GenBank/DDBJ databases">
        <title>Genomic insights into the taxonomy and metabolism of the cyanobacterium Pannus brasiliensis CCIBt3594.</title>
        <authorList>
            <person name="Machado M."/>
            <person name="Botero N.B."/>
            <person name="Andreote A.P.D."/>
            <person name="Feitosa A.M.T."/>
            <person name="Popin R."/>
            <person name="Sivonen K."/>
            <person name="Fiore M.F."/>
        </authorList>
    </citation>
    <scope>NUCLEOTIDE SEQUENCE [LARGE SCALE GENOMIC DNA]</scope>
    <source>
        <strain evidence="2 3">CCIBt3594</strain>
    </source>
</reference>
<keyword evidence="3" id="KW-1185">Reference proteome</keyword>
<dbReference type="InterPro" id="IPR001646">
    <property type="entry name" value="5peptide_repeat"/>
</dbReference>
<evidence type="ECO:0000313" key="3">
    <source>
        <dbReference type="Proteomes" id="UP001328733"/>
    </source>
</evidence>
<dbReference type="PANTHER" id="PTHR14136:SF17">
    <property type="entry name" value="BTB_POZ DOMAIN-CONTAINING PROTEIN KCTD9"/>
    <property type="match status" value="1"/>
</dbReference>
<sequence length="97" mass="10611">MKTSELLWLYQNGWRDFSGINLRGADLAGQDLSGANFSHCQIQGANFRGANLTGTEFIGARSGVPVDSDWLILSGLLLLSVNFIYSLCSAFIGYLIY</sequence>
<keyword evidence="1" id="KW-1133">Transmembrane helix</keyword>
<dbReference type="Pfam" id="PF00805">
    <property type="entry name" value="Pentapeptide"/>
    <property type="match status" value="1"/>
</dbReference>
<feature type="transmembrane region" description="Helical" evidence="1">
    <location>
        <begin position="70"/>
        <end position="96"/>
    </location>
</feature>
<evidence type="ECO:0000313" key="2">
    <source>
        <dbReference type="EMBL" id="MEG3438836.1"/>
    </source>
</evidence>
<dbReference type="InterPro" id="IPR051082">
    <property type="entry name" value="Pentapeptide-BTB/POZ_domain"/>
</dbReference>
<keyword evidence="1" id="KW-0812">Transmembrane</keyword>
<organism evidence="2 3">
    <name type="scientific">Pannus brasiliensis CCIBt3594</name>
    <dbReference type="NCBI Taxonomy" id="1427578"/>
    <lineage>
        <taxon>Bacteria</taxon>
        <taxon>Bacillati</taxon>
        <taxon>Cyanobacteriota</taxon>
        <taxon>Cyanophyceae</taxon>
        <taxon>Oscillatoriophycideae</taxon>
        <taxon>Chroococcales</taxon>
        <taxon>Microcystaceae</taxon>
        <taxon>Pannus</taxon>
    </lineage>
</organism>
<keyword evidence="1" id="KW-0472">Membrane</keyword>
<dbReference type="Gene3D" id="2.160.20.80">
    <property type="entry name" value="E3 ubiquitin-protein ligase SopA"/>
    <property type="match status" value="1"/>
</dbReference>
<evidence type="ECO:0000256" key="1">
    <source>
        <dbReference type="SAM" id="Phobius"/>
    </source>
</evidence>
<dbReference type="EMBL" id="JBAFSM010000036">
    <property type="protein sequence ID" value="MEG3438836.1"/>
    <property type="molecule type" value="Genomic_DNA"/>
</dbReference>
<dbReference type="RefSeq" id="WP_332866320.1">
    <property type="nucleotide sequence ID" value="NZ_JBAFSM010000036.1"/>
</dbReference>
<proteinExistence type="predicted"/>
<accession>A0AAW9QV18</accession>
<dbReference type="Proteomes" id="UP001328733">
    <property type="component" value="Unassembled WGS sequence"/>
</dbReference>
<gene>
    <name evidence="2" type="ORF">V0288_17040</name>
</gene>